<dbReference type="EMBL" id="CAACVG010011873">
    <property type="protein sequence ID" value="VEN59063.1"/>
    <property type="molecule type" value="Genomic_DNA"/>
</dbReference>
<accession>A0A653DGC0</accession>
<evidence type="ECO:0000256" key="1">
    <source>
        <dbReference type="SAM" id="MobiDB-lite"/>
    </source>
</evidence>
<proteinExistence type="predicted"/>
<feature type="region of interest" description="Disordered" evidence="1">
    <location>
        <begin position="177"/>
        <end position="207"/>
    </location>
</feature>
<protein>
    <recommendedName>
        <fullName evidence="4">Endonuclease/exonuclease/phosphatase domain-containing protein</fullName>
    </recommendedName>
</protein>
<evidence type="ECO:0000313" key="3">
    <source>
        <dbReference type="Proteomes" id="UP000410492"/>
    </source>
</evidence>
<name>A0A653DGC0_CALMS</name>
<feature type="region of interest" description="Disordered" evidence="1">
    <location>
        <begin position="1"/>
        <end position="20"/>
    </location>
</feature>
<dbReference type="Proteomes" id="UP000410492">
    <property type="component" value="Unassembled WGS sequence"/>
</dbReference>
<dbReference type="InterPro" id="IPR036691">
    <property type="entry name" value="Endo/exonu/phosph_ase_sf"/>
</dbReference>
<dbReference type="OrthoDB" id="6802719at2759"/>
<reference evidence="2 3" key="1">
    <citation type="submission" date="2019-01" db="EMBL/GenBank/DDBJ databases">
        <authorList>
            <person name="Sayadi A."/>
        </authorList>
    </citation>
    <scope>NUCLEOTIDE SEQUENCE [LARGE SCALE GENOMIC DNA]</scope>
</reference>
<sequence length="536" mass="60645">MESLMMEGKVEGKRPRGRSPMRWTDRLKEMEAGNPNTYLNSITTPSRGDVYVNLALKGRRDERVFVIPEVFELLKANWIVEGQEQQESWIPINLKGSKKHIEIHLKREQRLTTLFTNIIILCTMETSRSLHDFIDHTFFFLRAPLRPRSLRPNLVLRSGPFSSRLLASSSAMASRLRQSDRARNVGGGGSGSGSGNGGHTGSTHPPQLNVAVEHATGIIGKLILQGLSLIITLVYLFDVIEFGKCQENVFEDYKNYRNVNISATEKKTWNILSHLEIPDNGQNVRKDDERFFQYTRMSQNTFDYILQKVEPRLTKNWCNLHKQPILPEERLVITIRSPSIVLSESEDQCAFQKILEQALSCLPNKNIILAGDFNIKFGTSDKYCSSILDFLSTYGLQQMIISNTRNNNCIDNIFVNFNIATCEASVETKFCTDHLGQKIKFVPPGLLPTRSSKKVCRPITESDDTQLYIAFEERDLNVANAVLNSDLSNLQKTSEDFGLIINPAKSKALLFGRKTVKAKVKLYAVVITSSDYHTDC</sequence>
<dbReference type="SUPFAM" id="SSF56219">
    <property type="entry name" value="DNase I-like"/>
    <property type="match status" value="1"/>
</dbReference>
<evidence type="ECO:0000313" key="2">
    <source>
        <dbReference type="EMBL" id="VEN59063.1"/>
    </source>
</evidence>
<gene>
    <name evidence="2" type="ORF">CALMAC_LOCUS17221</name>
</gene>
<keyword evidence="3" id="KW-1185">Reference proteome</keyword>
<organism evidence="2 3">
    <name type="scientific">Callosobruchus maculatus</name>
    <name type="common">Southern cowpea weevil</name>
    <name type="synonym">Pulse bruchid</name>
    <dbReference type="NCBI Taxonomy" id="64391"/>
    <lineage>
        <taxon>Eukaryota</taxon>
        <taxon>Metazoa</taxon>
        <taxon>Ecdysozoa</taxon>
        <taxon>Arthropoda</taxon>
        <taxon>Hexapoda</taxon>
        <taxon>Insecta</taxon>
        <taxon>Pterygota</taxon>
        <taxon>Neoptera</taxon>
        <taxon>Endopterygota</taxon>
        <taxon>Coleoptera</taxon>
        <taxon>Polyphaga</taxon>
        <taxon>Cucujiformia</taxon>
        <taxon>Chrysomeloidea</taxon>
        <taxon>Chrysomelidae</taxon>
        <taxon>Bruchinae</taxon>
        <taxon>Bruchini</taxon>
        <taxon>Callosobruchus</taxon>
    </lineage>
</organism>
<dbReference type="AlphaFoldDB" id="A0A653DGC0"/>
<dbReference type="Gene3D" id="3.60.10.10">
    <property type="entry name" value="Endonuclease/exonuclease/phosphatase"/>
    <property type="match status" value="1"/>
</dbReference>
<feature type="compositionally biased region" description="Gly residues" evidence="1">
    <location>
        <begin position="185"/>
        <end position="200"/>
    </location>
</feature>
<evidence type="ECO:0008006" key="4">
    <source>
        <dbReference type="Google" id="ProtNLM"/>
    </source>
</evidence>